<dbReference type="SUPFAM" id="SSF54862">
    <property type="entry name" value="4Fe-4S ferredoxins"/>
    <property type="match status" value="1"/>
</dbReference>
<evidence type="ECO:0000256" key="6">
    <source>
        <dbReference type="ARBA" id="ARBA00023014"/>
    </source>
</evidence>
<organism evidence="10 11">
    <name type="scientific">Longispora fulva</name>
    <dbReference type="NCBI Taxonomy" id="619741"/>
    <lineage>
        <taxon>Bacteria</taxon>
        <taxon>Bacillati</taxon>
        <taxon>Actinomycetota</taxon>
        <taxon>Actinomycetes</taxon>
        <taxon>Micromonosporales</taxon>
        <taxon>Micromonosporaceae</taxon>
        <taxon>Longispora</taxon>
    </lineage>
</organism>
<dbReference type="PRINTS" id="PR00352">
    <property type="entry name" value="3FE4SFRDOXIN"/>
</dbReference>
<dbReference type="InterPro" id="IPR051269">
    <property type="entry name" value="Fe-S_cluster_ET"/>
</dbReference>
<dbReference type="GO" id="GO:0005506">
    <property type="term" value="F:iron ion binding"/>
    <property type="evidence" value="ECO:0007669"/>
    <property type="project" value="UniProtKB-UniRule"/>
</dbReference>
<dbReference type="RefSeq" id="WP_197004441.1">
    <property type="nucleotide sequence ID" value="NZ_BONS01000020.1"/>
</dbReference>
<evidence type="ECO:0000256" key="7">
    <source>
        <dbReference type="ARBA" id="ARBA00023291"/>
    </source>
</evidence>
<dbReference type="Pfam" id="PF13459">
    <property type="entry name" value="Fer4_15"/>
    <property type="match status" value="1"/>
</dbReference>
<keyword evidence="2 8" id="KW-0813">Transport</keyword>
<evidence type="ECO:0000256" key="1">
    <source>
        <dbReference type="ARBA" id="ARBA00001927"/>
    </source>
</evidence>
<dbReference type="PROSITE" id="PS51379">
    <property type="entry name" value="4FE4S_FER_2"/>
    <property type="match status" value="1"/>
</dbReference>
<dbReference type="PANTHER" id="PTHR36923">
    <property type="entry name" value="FERREDOXIN"/>
    <property type="match status" value="1"/>
</dbReference>
<evidence type="ECO:0000313" key="11">
    <source>
        <dbReference type="Proteomes" id="UP000622552"/>
    </source>
</evidence>
<comment type="function">
    <text evidence="8">Ferredoxins are iron-sulfur proteins that transfer electrons in a wide variety of metabolic reactions.</text>
</comment>
<keyword evidence="4 8" id="KW-0249">Electron transport</keyword>
<evidence type="ECO:0000256" key="2">
    <source>
        <dbReference type="ARBA" id="ARBA00022448"/>
    </source>
</evidence>
<protein>
    <recommendedName>
        <fullName evidence="8">Ferredoxin</fullName>
    </recommendedName>
</protein>
<dbReference type="PANTHER" id="PTHR36923:SF3">
    <property type="entry name" value="FERREDOXIN"/>
    <property type="match status" value="1"/>
</dbReference>
<keyword evidence="7" id="KW-0003">3Fe-4S</keyword>
<dbReference type="InterPro" id="IPR017896">
    <property type="entry name" value="4Fe4S_Fe-S-bd"/>
</dbReference>
<keyword evidence="3 8" id="KW-0479">Metal-binding</keyword>
<evidence type="ECO:0000259" key="9">
    <source>
        <dbReference type="PROSITE" id="PS51379"/>
    </source>
</evidence>
<dbReference type="GO" id="GO:0009055">
    <property type="term" value="F:electron transfer activity"/>
    <property type="evidence" value="ECO:0007669"/>
    <property type="project" value="UniProtKB-UniRule"/>
</dbReference>
<evidence type="ECO:0000256" key="8">
    <source>
        <dbReference type="RuleBase" id="RU368020"/>
    </source>
</evidence>
<sequence>MSGRWQVSVDKTRCIGSGMCAGSVPELFELDGGLSRPVLETIDPDERVLDAAVSCPVEAILLVDTATGAEVPLE</sequence>
<proteinExistence type="predicted"/>
<evidence type="ECO:0000256" key="3">
    <source>
        <dbReference type="ARBA" id="ARBA00022723"/>
    </source>
</evidence>
<dbReference type="EMBL" id="JADOUF010000001">
    <property type="protein sequence ID" value="MBG6137591.1"/>
    <property type="molecule type" value="Genomic_DNA"/>
</dbReference>
<keyword evidence="5 8" id="KW-0408">Iron</keyword>
<gene>
    <name evidence="10" type="ORF">IW245_003785</name>
</gene>
<evidence type="ECO:0000313" key="10">
    <source>
        <dbReference type="EMBL" id="MBG6137591.1"/>
    </source>
</evidence>
<dbReference type="GO" id="GO:0051538">
    <property type="term" value="F:3 iron, 4 sulfur cluster binding"/>
    <property type="evidence" value="ECO:0007669"/>
    <property type="project" value="UniProtKB-KW"/>
</dbReference>
<keyword evidence="6 8" id="KW-0411">Iron-sulfur</keyword>
<evidence type="ECO:0000256" key="4">
    <source>
        <dbReference type="ARBA" id="ARBA00022982"/>
    </source>
</evidence>
<dbReference type="Gene3D" id="3.30.70.20">
    <property type="match status" value="1"/>
</dbReference>
<dbReference type="InterPro" id="IPR001080">
    <property type="entry name" value="3Fe4S_ferredoxin"/>
</dbReference>
<name>A0A8J7GGN0_9ACTN</name>
<comment type="caution">
    <text evidence="10">The sequence shown here is derived from an EMBL/GenBank/DDBJ whole genome shotgun (WGS) entry which is preliminary data.</text>
</comment>
<evidence type="ECO:0000256" key="5">
    <source>
        <dbReference type="ARBA" id="ARBA00023004"/>
    </source>
</evidence>
<dbReference type="Proteomes" id="UP000622552">
    <property type="component" value="Unassembled WGS sequence"/>
</dbReference>
<keyword evidence="11" id="KW-1185">Reference proteome</keyword>
<comment type="cofactor">
    <cofactor evidence="1">
        <name>[3Fe-4S] cluster</name>
        <dbReference type="ChEBI" id="CHEBI:21137"/>
    </cofactor>
</comment>
<feature type="domain" description="4Fe-4S ferredoxin-type" evidence="9">
    <location>
        <begin position="5"/>
        <end position="33"/>
    </location>
</feature>
<accession>A0A8J7GGN0</accession>
<reference evidence="10" key="1">
    <citation type="submission" date="2020-11" db="EMBL/GenBank/DDBJ databases">
        <title>Sequencing the genomes of 1000 actinobacteria strains.</title>
        <authorList>
            <person name="Klenk H.-P."/>
        </authorList>
    </citation>
    <scope>NUCLEOTIDE SEQUENCE</scope>
    <source>
        <strain evidence="10">DSM 45356</strain>
    </source>
</reference>
<dbReference type="AlphaFoldDB" id="A0A8J7GGN0"/>